<protein>
    <recommendedName>
        <fullName evidence="4">Lipoprotein</fullName>
    </recommendedName>
</protein>
<dbReference type="Proteomes" id="UP000007488">
    <property type="component" value="Chromosome"/>
</dbReference>
<dbReference type="STRING" id="645991.Sgly_0350"/>
<reference evidence="3" key="2">
    <citation type="submission" date="2011-02" db="EMBL/GenBank/DDBJ databases">
        <title>The complete genome of Syntrophobotulus glycolicus DSM 8271.</title>
        <authorList>
            <person name="Lucas S."/>
            <person name="Copeland A."/>
            <person name="Lapidus A."/>
            <person name="Bruce D."/>
            <person name="Goodwin L."/>
            <person name="Pitluck S."/>
            <person name="Kyrpides N."/>
            <person name="Mavromatis K."/>
            <person name="Pagani I."/>
            <person name="Ivanova N."/>
            <person name="Mikhailova N."/>
            <person name="Chertkov O."/>
            <person name="Held B."/>
            <person name="Detter J.C."/>
            <person name="Tapia R."/>
            <person name="Han C."/>
            <person name="Land M."/>
            <person name="Hauser L."/>
            <person name="Markowitz V."/>
            <person name="Cheng J.-F."/>
            <person name="Hugenholtz P."/>
            <person name="Woyke T."/>
            <person name="Wu D."/>
            <person name="Spring S."/>
            <person name="Schroeder M."/>
            <person name="Brambilla E."/>
            <person name="Klenk H.-P."/>
            <person name="Eisen J.A."/>
        </authorList>
    </citation>
    <scope>NUCLEOTIDE SEQUENCE [LARGE SCALE GENOMIC DNA]</scope>
    <source>
        <strain evidence="3">DSM 8271 / FlGlyR</strain>
    </source>
</reference>
<accession>F0SXH0</accession>
<organism evidence="2 3">
    <name type="scientific">Syntrophobotulus glycolicus (strain DSM 8271 / FlGlyR)</name>
    <dbReference type="NCBI Taxonomy" id="645991"/>
    <lineage>
        <taxon>Bacteria</taxon>
        <taxon>Bacillati</taxon>
        <taxon>Bacillota</taxon>
        <taxon>Clostridia</taxon>
        <taxon>Eubacteriales</taxon>
        <taxon>Desulfitobacteriaceae</taxon>
        <taxon>Syntrophobotulus</taxon>
    </lineage>
</organism>
<keyword evidence="1" id="KW-0732">Signal</keyword>
<gene>
    <name evidence="2" type="ordered locus">Sgly_0350</name>
</gene>
<reference evidence="2 3" key="1">
    <citation type="journal article" date="2011" name="Stand. Genomic Sci.">
        <title>Complete genome sequence of Syntrophobotulus glycolicus type strain (FlGlyR).</title>
        <authorList>
            <person name="Han C."/>
            <person name="Mwirichia R."/>
            <person name="Chertkov O."/>
            <person name="Held B."/>
            <person name="Lapidus A."/>
            <person name="Nolan M."/>
            <person name="Lucas S."/>
            <person name="Hammon N."/>
            <person name="Deshpande S."/>
            <person name="Cheng J.F."/>
            <person name="Tapia R."/>
            <person name="Goodwin L."/>
            <person name="Pitluck S."/>
            <person name="Huntemann M."/>
            <person name="Liolios K."/>
            <person name="Ivanova N."/>
            <person name="Pagani I."/>
            <person name="Mavromatis K."/>
            <person name="Ovchinikova G."/>
            <person name="Pati A."/>
            <person name="Chen A."/>
            <person name="Palaniappan K."/>
            <person name="Land M."/>
            <person name="Hauser L."/>
            <person name="Brambilla E.M."/>
            <person name="Rohde M."/>
            <person name="Spring S."/>
            <person name="Sikorski J."/>
            <person name="Goker M."/>
            <person name="Woyke T."/>
            <person name="Bristow J."/>
            <person name="Eisen J.A."/>
            <person name="Markowitz V."/>
            <person name="Hugenholtz P."/>
            <person name="Kyrpides N.C."/>
            <person name="Klenk H.P."/>
            <person name="Detter J.C."/>
        </authorList>
    </citation>
    <scope>NUCLEOTIDE SEQUENCE [LARGE SCALE GENOMIC DNA]</scope>
    <source>
        <strain evidence="3">DSM 8271 / FlGlyR</strain>
    </source>
</reference>
<name>F0SXH0_SYNGF</name>
<dbReference type="PROSITE" id="PS51257">
    <property type="entry name" value="PROKAR_LIPOPROTEIN"/>
    <property type="match status" value="1"/>
</dbReference>
<evidence type="ECO:0000313" key="2">
    <source>
        <dbReference type="EMBL" id="ADY54716.1"/>
    </source>
</evidence>
<evidence type="ECO:0000256" key="1">
    <source>
        <dbReference type="SAM" id="SignalP"/>
    </source>
</evidence>
<dbReference type="RefSeq" id="WP_013623587.1">
    <property type="nucleotide sequence ID" value="NC_015172.1"/>
</dbReference>
<feature type="signal peptide" evidence="1">
    <location>
        <begin position="1"/>
        <end position="24"/>
    </location>
</feature>
<dbReference type="OrthoDB" id="9871688at2"/>
<dbReference type="AlphaFoldDB" id="F0SXH0"/>
<keyword evidence="3" id="KW-1185">Reference proteome</keyword>
<sequence length="134" mass="14771">MNMKKKMLSLIMFAAFLGWGLVLTGCGSEEASAPSENSEKSWTEVIKFEGESAKDTETFNISSNEWRIVWDTQPGNLGDMNFSISVYKSDGSLESVAANVIGKANDSSYVRGKGEYYLSINTGQPYTITVEEKK</sequence>
<dbReference type="KEGG" id="sgy:Sgly_0350"/>
<proteinExistence type="predicted"/>
<evidence type="ECO:0008006" key="4">
    <source>
        <dbReference type="Google" id="ProtNLM"/>
    </source>
</evidence>
<feature type="chain" id="PRO_5038457185" description="Lipoprotein" evidence="1">
    <location>
        <begin position="25"/>
        <end position="134"/>
    </location>
</feature>
<dbReference type="EMBL" id="CP002547">
    <property type="protein sequence ID" value="ADY54716.1"/>
    <property type="molecule type" value="Genomic_DNA"/>
</dbReference>
<evidence type="ECO:0000313" key="3">
    <source>
        <dbReference type="Proteomes" id="UP000007488"/>
    </source>
</evidence>
<dbReference type="HOGENOM" id="CLU_1895158_0_0_9"/>